<feature type="compositionally biased region" description="Low complexity" evidence="1">
    <location>
        <begin position="110"/>
        <end position="122"/>
    </location>
</feature>
<dbReference type="RefSeq" id="WP_187467209.1">
    <property type="nucleotide sequence ID" value="NZ_JACSIT010000118.1"/>
</dbReference>
<feature type="region of interest" description="Disordered" evidence="1">
    <location>
        <begin position="99"/>
        <end position="123"/>
    </location>
</feature>
<protein>
    <submittedName>
        <fullName evidence="2">Uncharacterized protein</fullName>
    </submittedName>
</protein>
<evidence type="ECO:0000313" key="2">
    <source>
        <dbReference type="EMBL" id="MBC6995162.1"/>
    </source>
</evidence>
<name>A0A923PJD6_9BACT</name>
<proteinExistence type="predicted"/>
<comment type="caution">
    <text evidence="2">The sequence shown here is derived from an EMBL/GenBank/DDBJ whole genome shotgun (WGS) entry which is preliminary data.</text>
</comment>
<evidence type="ECO:0000256" key="1">
    <source>
        <dbReference type="SAM" id="MobiDB-lite"/>
    </source>
</evidence>
<reference evidence="2" key="1">
    <citation type="submission" date="2020-08" db="EMBL/GenBank/DDBJ databases">
        <title>Lewinella bacteria from marine environments.</title>
        <authorList>
            <person name="Zhong Y."/>
        </authorList>
    </citation>
    <scope>NUCLEOTIDE SEQUENCE</scope>
    <source>
        <strain evidence="2">KCTC 42187</strain>
    </source>
</reference>
<keyword evidence="3" id="KW-1185">Reference proteome</keyword>
<gene>
    <name evidence="2" type="ORF">H9S92_13360</name>
</gene>
<accession>A0A923PJD6</accession>
<dbReference type="EMBL" id="JACSIT010000118">
    <property type="protein sequence ID" value="MBC6995162.1"/>
    <property type="molecule type" value="Genomic_DNA"/>
</dbReference>
<dbReference type="Proteomes" id="UP000650081">
    <property type="component" value="Unassembled WGS sequence"/>
</dbReference>
<dbReference type="AlphaFoldDB" id="A0A923PJD6"/>
<evidence type="ECO:0000313" key="3">
    <source>
        <dbReference type="Proteomes" id="UP000650081"/>
    </source>
</evidence>
<sequence length="356" mass="38968">MKFLLPFITFLLLTDPTIAQSEAQAMRQVAQELKTQLSRDRAKKVALVRLSFNGNPNTVLGKYFADELAYAFLQSGTDFEVMSNDDFDLAMNEIAADQQRRAANGSTPVNSNNTANNANSNSGDGKVDPWLVGGAAAALGGLLLLTKSSNPLAKVKHFVGGTIVDEGDEILVTFQAVDKDKSVKAMSRARFIKTTKINDLIGSTPQVQSISPPITGTGGRTTMTDVSSRGSIATWRNNSMVFELMSCAQSGQNMECVLQVTPRTKDVNLTIYLENGTRIFAAENQNEYLPAEIVLGDKSSTSYRVEKTLIANYNVRLTFRFSQVQQRINSIAAFAMHCWDSESGYYNVEFKGVSVH</sequence>
<organism evidence="2 3">
    <name type="scientific">Neolewinella lacunae</name>
    <dbReference type="NCBI Taxonomy" id="1517758"/>
    <lineage>
        <taxon>Bacteria</taxon>
        <taxon>Pseudomonadati</taxon>
        <taxon>Bacteroidota</taxon>
        <taxon>Saprospiria</taxon>
        <taxon>Saprospirales</taxon>
        <taxon>Lewinellaceae</taxon>
        <taxon>Neolewinella</taxon>
    </lineage>
</organism>